<keyword evidence="2" id="KW-1185">Reference proteome</keyword>
<sequence>MEKGIIILLSGVSSAGKTTLTKVLQSQLDETFYHICCDDFMNMAPKQVLRDDLDNQLLITQGIMHETAQLFSDKGLPIIIDDVILDLPDKNDWLFEYVTMFAGYPVLFVHVECPIEELERREVFRGDRTIGQSRWQLAHAYTDIPYDLTVNTHVHSTEECALQIKNMLIKQEQWWAFRVLGEHFETTPRR</sequence>
<dbReference type="Proteomes" id="UP001631969">
    <property type="component" value="Unassembled WGS sequence"/>
</dbReference>
<comment type="caution">
    <text evidence="1">The sequence shown here is derived from an EMBL/GenBank/DDBJ whole genome shotgun (WGS) entry which is preliminary data.</text>
</comment>
<evidence type="ECO:0000313" key="2">
    <source>
        <dbReference type="Proteomes" id="UP001631969"/>
    </source>
</evidence>
<evidence type="ECO:0000313" key="1">
    <source>
        <dbReference type="EMBL" id="MFM9331451.1"/>
    </source>
</evidence>
<protein>
    <submittedName>
        <fullName evidence="1">Chloramphenicol phosphotransferase CPT family protein</fullName>
    </submittedName>
</protein>
<proteinExistence type="predicted"/>
<name>A0ACC7P554_9BACL</name>
<organism evidence="1 2">
    <name type="scientific">Paenibacillus mesotrionivorans</name>
    <dbReference type="NCBI Taxonomy" id="3160968"/>
    <lineage>
        <taxon>Bacteria</taxon>
        <taxon>Bacillati</taxon>
        <taxon>Bacillota</taxon>
        <taxon>Bacilli</taxon>
        <taxon>Bacillales</taxon>
        <taxon>Paenibacillaceae</taxon>
        <taxon>Paenibacillus</taxon>
    </lineage>
</organism>
<gene>
    <name evidence="1" type="ORF">ACI1P1_24450</name>
</gene>
<reference evidence="1" key="1">
    <citation type="submission" date="2024-12" db="EMBL/GenBank/DDBJ databases">
        <authorList>
            <person name="Wu N."/>
        </authorList>
    </citation>
    <scope>NUCLEOTIDE SEQUENCE</scope>
    <source>
        <strain evidence="1">P15</strain>
    </source>
</reference>
<dbReference type="EMBL" id="JBJURJ010000018">
    <property type="protein sequence ID" value="MFM9331451.1"/>
    <property type="molecule type" value="Genomic_DNA"/>
</dbReference>
<accession>A0ACC7P554</accession>